<protein>
    <recommendedName>
        <fullName evidence="1">non-specific serine/threonine protein kinase</fullName>
        <ecNumber evidence="1">2.7.11.1</ecNumber>
    </recommendedName>
</protein>
<feature type="coiled-coil region" evidence="9">
    <location>
        <begin position="4070"/>
        <end position="4127"/>
    </location>
</feature>
<comment type="caution">
    <text evidence="12">The sequence shown here is derived from an EMBL/GenBank/DDBJ whole genome shotgun (WGS) entry which is preliminary data.</text>
</comment>
<evidence type="ECO:0000313" key="13">
    <source>
        <dbReference type="Proteomes" id="UP001281761"/>
    </source>
</evidence>
<feature type="compositionally biased region" description="Basic residues" evidence="10">
    <location>
        <begin position="224"/>
        <end position="241"/>
    </location>
</feature>
<dbReference type="PANTHER" id="PTHR22983">
    <property type="entry name" value="PROTEIN KINASE RELATED"/>
    <property type="match status" value="1"/>
</dbReference>
<feature type="region of interest" description="Disordered" evidence="10">
    <location>
        <begin position="733"/>
        <end position="769"/>
    </location>
</feature>
<dbReference type="Pfam" id="PF18289">
    <property type="entry name" value="HU-CCDC81_euk_2"/>
    <property type="match status" value="1"/>
</dbReference>
<evidence type="ECO:0000256" key="3">
    <source>
        <dbReference type="ARBA" id="ARBA00022679"/>
    </source>
</evidence>
<dbReference type="Gene3D" id="1.10.510.10">
    <property type="entry name" value="Transferase(Phosphotransferase) domain 1"/>
    <property type="match status" value="1"/>
</dbReference>
<reference evidence="12 13" key="1">
    <citation type="journal article" date="2022" name="bioRxiv">
        <title>Genomics of Preaxostyla Flagellates Illuminates Evolutionary Transitions and the Path Towards Mitochondrial Loss.</title>
        <authorList>
            <person name="Novak L.V.F."/>
            <person name="Treitli S.C."/>
            <person name="Pyrih J."/>
            <person name="Halakuc P."/>
            <person name="Pipaliya S.V."/>
            <person name="Vacek V."/>
            <person name="Brzon O."/>
            <person name="Soukal P."/>
            <person name="Eme L."/>
            <person name="Dacks J.B."/>
            <person name="Karnkowska A."/>
            <person name="Elias M."/>
            <person name="Hampl V."/>
        </authorList>
    </citation>
    <scope>NUCLEOTIDE SEQUENCE [LARGE SCALE GENOMIC DNA]</scope>
    <source>
        <strain evidence="12">NAU3</strain>
        <tissue evidence="12">Gut</tissue>
    </source>
</reference>
<dbReference type="SUPFAM" id="SSF56112">
    <property type="entry name" value="Protein kinase-like (PK-like)"/>
    <property type="match status" value="1"/>
</dbReference>
<evidence type="ECO:0000256" key="6">
    <source>
        <dbReference type="ARBA" id="ARBA00022840"/>
    </source>
</evidence>
<proteinExistence type="predicted"/>
<feature type="region of interest" description="Disordered" evidence="10">
    <location>
        <begin position="150"/>
        <end position="250"/>
    </location>
</feature>
<dbReference type="Pfam" id="PF00069">
    <property type="entry name" value="Pkinase"/>
    <property type="match status" value="1"/>
</dbReference>
<evidence type="ECO:0000256" key="9">
    <source>
        <dbReference type="SAM" id="Coils"/>
    </source>
</evidence>
<feature type="compositionally biased region" description="Polar residues" evidence="10">
    <location>
        <begin position="3737"/>
        <end position="3763"/>
    </location>
</feature>
<feature type="compositionally biased region" description="Polar residues" evidence="10">
    <location>
        <begin position="3783"/>
        <end position="3793"/>
    </location>
</feature>
<comment type="catalytic activity">
    <reaction evidence="8">
        <text>L-seryl-[protein] + ATP = O-phospho-L-seryl-[protein] + ADP + H(+)</text>
        <dbReference type="Rhea" id="RHEA:17989"/>
        <dbReference type="Rhea" id="RHEA-COMP:9863"/>
        <dbReference type="Rhea" id="RHEA-COMP:11604"/>
        <dbReference type="ChEBI" id="CHEBI:15378"/>
        <dbReference type="ChEBI" id="CHEBI:29999"/>
        <dbReference type="ChEBI" id="CHEBI:30616"/>
        <dbReference type="ChEBI" id="CHEBI:83421"/>
        <dbReference type="ChEBI" id="CHEBI:456216"/>
        <dbReference type="EC" id="2.7.11.1"/>
    </reaction>
</comment>
<keyword evidence="13" id="KW-1185">Reference proteome</keyword>
<evidence type="ECO:0000256" key="1">
    <source>
        <dbReference type="ARBA" id="ARBA00012513"/>
    </source>
</evidence>
<dbReference type="PROSITE" id="PS00108">
    <property type="entry name" value="PROTEIN_KINASE_ST"/>
    <property type="match status" value="1"/>
</dbReference>
<feature type="compositionally biased region" description="Basic and acidic residues" evidence="10">
    <location>
        <begin position="4135"/>
        <end position="4153"/>
    </location>
</feature>
<feature type="compositionally biased region" description="Low complexity" evidence="10">
    <location>
        <begin position="436"/>
        <end position="445"/>
    </location>
</feature>
<feature type="compositionally biased region" description="Basic and acidic residues" evidence="10">
    <location>
        <begin position="4235"/>
        <end position="4252"/>
    </location>
</feature>
<dbReference type="PROSITE" id="PS50011">
    <property type="entry name" value="PROTEIN_KINASE_DOM"/>
    <property type="match status" value="1"/>
</dbReference>
<comment type="catalytic activity">
    <reaction evidence="7">
        <text>L-threonyl-[protein] + ATP = O-phospho-L-threonyl-[protein] + ADP + H(+)</text>
        <dbReference type="Rhea" id="RHEA:46608"/>
        <dbReference type="Rhea" id="RHEA-COMP:11060"/>
        <dbReference type="Rhea" id="RHEA-COMP:11605"/>
        <dbReference type="ChEBI" id="CHEBI:15378"/>
        <dbReference type="ChEBI" id="CHEBI:30013"/>
        <dbReference type="ChEBI" id="CHEBI:30616"/>
        <dbReference type="ChEBI" id="CHEBI:61977"/>
        <dbReference type="ChEBI" id="CHEBI:456216"/>
        <dbReference type="EC" id="2.7.11.1"/>
    </reaction>
</comment>
<evidence type="ECO:0000313" key="12">
    <source>
        <dbReference type="EMBL" id="KAK2958090.1"/>
    </source>
</evidence>
<evidence type="ECO:0000256" key="7">
    <source>
        <dbReference type="ARBA" id="ARBA00047899"/>
    </source>
</evidence>
<keyword evidence="2 12" id="KW-0723">Serine/threonine-protein kinase</keyword>
<dbReference type="SMART" id="SM00220">
    <property type="entry name" value="S_TKc"/>
    <property type="match status" value="1"/>
</dbReference>
<evidence type="ECO:0000256" key="8">
    <source>
        <dbReference type="ARBA" id="ARBA00048679"/>
    </source>
</evidence>
<dbReference type="Proteomes" id="UP001281761">
    <property type="component" value="Unassembled WGS sequence"/>
</dbReference>
<dbReference type="GO" id="GO:0004674">
    <property type="term" value="F:protein serine/threonine kinase activity"/>
    <property type="evidence" value="ECO:0007669"/>
    <property type="project" value="UniProtKB-KW"/>
</dbReference>
<dbReference type="InterPro" id="IPR011009">
    <property type="entry name" value="Kinase-like_dom_sf"/>
</dbReference>
<name>A0ABQ9Y2X2_9EUKA</name>
<evidence type="ECO:0000256" key="5">
    <source>
        <dbReference type="ARBA" id="ARBA00022777"/>
    </source>
</evidence>
<feature type="region of interest" description="Disordered" evidence="10">
    <location>
        <begin position="380"/>
        <end position="492"/>
    </location>
</feature>
<dbReference type="InterPro" id="IPR000719">
    <property type="entry name" value="Prot_kinase_dom"/>
</dbReference>
<evidence type="ECO:0000256" key="2">
    <source>
        <dbReference type="ARBA" id="ARBA00022527"/>
    </source>
</evidence>
<keyword evidence="9" id="KW-0175">Coiled coil</keyword>
<dbReference type="InterPro" id="IPR028034">
    <property type="entry name" value="HU-CCDC81"/>
</dbReference>
<evidence type="ECO:0000256" key="10">
    <source>
        <dbReference type="SAM" id="MobiDB-lite"/>
    </source>
</evidence>
<dbReference type="InterPro" id="IPR008271">
    <property type="entry name" value="Ser/Thr_kinase_AS"/>
</dbReference>
<sequence>MQVPSSFGNVEASYHKIRNIIHRDLKPSNILIDSSGSIKLCDFGFARILDEKTSKMGSIKGTPLYMAPEIVSEKRYDWRSDLWSLGALLYELHAGHPPIKKLNIYLQWEPILAASSEASSRKIRAEDFSDMPPIPEHDEDESVHVAAIERTETSTSQVEQPKPIVTKKGKKGSVKKKALPKLKSTSSISASKSKPKTKKPASATKPAKAKKTKSTNETPSTKPKIVKKVIVKRKSKVAPKHHSSDASLLSPMSVPSLSIASLSINSHHASVRSFISRVSSEILFPETPQTESPPQALRYHDMDELRLSMKSSRTSYPSIEQGKASPIPESTFELPPLEWFSEVKEEIQEPQSTLVESDQDVPTLYVADIDVIAQGLSIPSPFTQNEDGPGSLDIISEEIHSGSGSFGETSSSHSTNKESIKLESSSVAHSEAQDRQPSSQPSPKQSMEHLDLTPESINNEPTTDFDSGSVTEYETEETEQTQQTSFIRHRSTSDLTSLVQTSSFSRSKTQQITENLSGRHTLSRSLLVIPDSSLERLESKILETASVKELVVTASLPVTFETTEESTGAESESLFHIPLSLYIGKVSVDDSATIYPQDPQVILQYRRYRESAQLDRVVSYIIEENGKRPPKSKIDVVARPLSARARLQKEIVFEDLENEVEEDESHAITVTRSSEQTISLNVSPKKAQFEPEDSFSHFTTSSSTIKSEIDTEDSYSTPSHQLYKVQRIPLTLDTHSHRTSRKSLRQLLPLEPESPKSASRSLEPLPETPKANIVATTTVLLMDPGFLTHSENEHLESHSDTVDGGSSSSTISSMKRIHRDNYSFGDLISASERFSRRTASRQRKRFPVSSYVFSAFLGARKPITTPFTVTKIPKSLLILSHRALFHLSSSDTFHQSKDGRHQSAQQYIPLLRRADLELNRAFASHQIASQETIKQVSGLMKAFSRIIKSTSIPDQDAFLSSNIIYTLLIRNALVCFSPSFFNHTKGEALFPLPANLLPLIFYEKHNVGKVDSRYPTKKANKGLDFTVKISPENPHPTPISMQFASFGSFEESLSYTGMPYEYLWSESPTFHSPLPPFSSFIRPNLNDFNTSIPYSAPRIGISETISFDHIRNKLTFKSIHNNKIYPDPPIASALATRWGLYRWLPADVGIPIYVDLASSLAQRAIKIKVPHIRNTFALPSFTVDDFFANPLSLQFSTARTAQNHQSGFFSPLTLGSSGASTPYDTPNELITIDWFGIVTSMKTAIRGLTQFVRTISACARGIYSSIVGSFYNGSFRPLWAYRPGGESDVDQDSFEEDKWLIALIYAVLPFFHHFFTCPTEGEQDKQTKPKRKKDQTKVDWTALRWHHILTIACPLATFCPHCAILPRGIPSHVLFAARMTHRTLLHLRNSSPDTFISPIPHDSANPNLRYTGVCPSEDEVRKQYHHLTTHLRISACDCICAIIDCLETLWFVNQLSTQASAMFVTLLLAINQKSVNPLTPLMKEDNHINLTEQPLTVLQRLSRELAPVLGTGILGGSTRWNCVSLDTRVFCVLHGIGKCGCVREWKSSLSLTQIPTETKLLSKFLGGKNVDISLDQNPLSLKQQSLLLSASVIDVIPEGVQDHNIIQLTDEAQQSQITTAEMVRNQQNMIMSAASIPYLISGNELTQYDPMIMGIVNFFSALLFPPYYPLAENPDVLFGGESRAIWAREYSIIKMDRLPASKSSTGENWGSQEIVPRSYVFSLKSLHNPQPFVKGLMHLSDPTLTEDDISPSTHPSRLLLDVTPLVTSEIFHNTLNYSKQKREIPSKPKSYISLELFSNPKDQDYPCIPIMISFFIESFVYRVLSVEERSHCTPVFTTQHGALTTTLRLLLFIIQQSKNYDSLGRQPYTIFTRQDVQVIDIISALLVTPMHLLYSRMCAQCGSLSNRLLSEYLHNYSIAAIITRTATDLKEKLDTVLGSDGMLRTELTIPANQATSLKALSPDGDMIYPFVVLIASMIDMFLENVHAGILISMKTPLMTNEEMKNDQTIRKPWINPVYDSCLSVDYYLQLLQCFYGLLSVTSSGGGMSHFPVDLNLTIYQQVFSSPLASLVDTTTRLTPEEIISKDLFFPPLNRNTVPPLSYRKTPVMMLLRAYMTRLSINCMLNNPVVPWTVTPETKKPQPIKKGPVIRSELSFLSPLTSTDYQDSTETHLPTKPNESTWERFPGSVAFLSEEFLPCLDRPNIRLSIFNLPAHLLRVSSFMSFLSPRVYPFSTVQASSRYRQQVSILNQDPLPTIISMVKQQPIWLPRQTLAVFVDDYKRIKRIPTQHSLYYENRSSAHLEALVNYAKLNPYRQSFEDGRLSKHDTFPPFQYQTKFGLPFPQFNSEIKLTQVISKKTGLPVVPKHPIVLSTSENTVVASTGQVFAHHHSLITAFLCAFFDFTDAMCLSSEEIPEDEALRSSRHDSKSAQTFNIGPLKGESLNPPQNIITSWNQETADILLTNQNQLTEHENKLLTKAIHPPPTSVNPPSVYNRWSWLGQYQNLPIHAIWSVYTNICPLRSHLVEPESFHSSPRLMEPPPGKIAENVVEEARDAYSVLVSQADLLSVSRFLAQIPMMSEEAKDEASKLLLDNIDRPSKEIGTYPSLIQFPSVLTSHFLDGLGSLPVSTGSTEKLQIDPTLADSPLGPLYPISPVYSLTPQNSPIDIIVSGMVAKSPQSESKLEKGIEILQELPLKGGTQPMSLNLVHANGLAPLPESLYSEPYPFHLSDSARPAWMIDILIWASHVVSSPPPSLFALAGGYTPLCSTRILPEACESPPISHTISMIYRITRDLLKHTHDDDSPYLPLPEDQTDVNIFSDYVRSDLSLQLRQTAPIQLFFGNEDMSQLFNLLSHRRIIVQPIQSRYPMTLTRHSLGLLLGQFPLISSYHHQVSEQPDNKSPTLEEGSFNSDTQTFYVSSPANLAAVDRLTLSRFHFSISLFLFIVNSISLWDCLATNMDAAQMVIIPSPVTFAYGTPFCSSTNANQRAGYQAKIVTVVRTTPLDLPSAVHATQRRTSTGRTRDLKRTPSMVITNRSISKISTITAIKSMKLTNNYLVYSYMTHTGSTRFENLTIQNVHSISAIMDFILAGSIHISRPSFERRQEELKPTQESETIEERIRFDSIPKSVEEAKIGIRINPPFWPNALAFFFRHQSRALHISSYFTSPIFRDILLAWINKKTMEDRSHSQTFRRDVLSMYISTIFVMQEIMLVPVVFTSAEHLLDIASSCLPDQFSKKRLEQFIPSNTSDPSHRDLEKEQELMRNFKRYHNMHALGQSPINPSLMTNIMSSTNSDQLDSYSQAIMQTFIEPFPYPFHFHFEQDFVAEFQLSQIPGSSFFAGSSTEANMLPELFLTHLEGNLSVPGVMSQGQFSLAEQTTHLMSASLSQFKISLKLPAAKLYNVLINYVLCLSTVLIHRLKTKYYYLPPYDLLGHRLETIYSKTSLIPTTVRGEDKKPIPAFELINKGTDFSGQVQPSNSIPCPPFASPATPLQMKPPISLLGSRLSYSLGQVLLLLDSIMNSSDSYKSDLLKIPSIEILLITLSTIASDDPTKGIYGTTLPFTSVSLRASALTLIATLSSHSRPGAPSSQEIVDLWHGVGDFVSQTLQQGKAVTLPQFGVFTFHIDTVSTQTVNGQKKRIPLFRFLPNFSSGNGVSVKATVKESSNVPNVTLNFITVSTNSGVSRDRCQVGYTFLLQAISDELRKGRTVNLDLGVASLSIRSGSSTVVKFKGSSFANANTTSMQQSPAQTRYAQVQQKPTVNTRQAVQPVKTKQKAGAKQPARVPPSSQARYNDNDQNYDEPPSQPIQRSSRPLSPADVSNGANDMSGFGIQGTQVQVQLDPNTCAICKRRSKKLPAPNMCSMCLARQQQIADKKAEAERSKRENEDYGRYIRELDAIQVEQNKRGGDQIAYNRIEADRSNQAMIEQKRLRTQGLRTGQIEGDSITRGQVDMSDIFANRPEPDPAYNKQAYQTQLRNQMIDKRQQGMRERELMLEAERMQLEADKQKAREIADLEDQIRREKSAEKRMFLERQIREKKDVIPAFVGYGPNGDPLTQQEGEAVEVQNARKQALSHALERQIRDKRERNIELTEKEKQYDQMLIEQERSKLRSEAEREIERQQRSQAQYRDVLQRQMQEPVRRVEPSFGYDKDGDMFTRNEGTMEEMRQRKKEEERQNARYYDETIRNERMRKEEERRREEEYGRLVRDMDQHELEEQKRQEQEKKAYNHLIGAQLSDQIQERNERTRQRRLAEKEGGMTAIPFGELEDEQDCEEPAYRRKRLTKLEKMQMGGW</sequence>
<feature type="compositionally biased region" description="Low complexity" evidence="10">
    <location>
        <begin position="181"/>
        <end position="192"/>
    </location>
</feature>
<organism evidence="12 13">
    <name type="scientific">Blattamonas nauphoetae</name>
    <dbReference type="NCBI Taxonomy" id="2049346"/>
    <lineage>
        <taxon>Eukaryota</taxon>
        <taxon>Metamonada</taxon>
        <taxon>Preaxostyla</taxon>
        <taxon>Oxymonadida</taxon>
        <taxon>Blattamonas</taxon>
    </lineage>
</organism>
<evidence type="ECO:0000259" key="11">
    <source>
        <dbReference type="PROSITE" id="PS50011"/>
    </source>
</evidence>
<dbReference type="EC" id="2.7.11.1" evidence="1"/>
<accession>A0ABQ9Y2X2</accession>
<gene>
    <name evidence="12" type="ORF">BLNAU_7017</name>
</gene>
<dbReference type="InterPro" id="IPR040673">
    <property type="entry name" value="CCDC81_HU_dom_2"/>
</dbReference>
<feature type="domain" description="Protein kinase" evidence="11">
    <location>
        <begin position="1"/>
        <end position="188"/>
    </location>
</feature>
<feature type="region of interest" description="Disordered" evidence="10">
    <location>
        <begin position="681"/>
        <end position="717"/>
    </location>
</feature>
<keyword evidence="3 12" id="KW-0808">Transferase</keyword>
<keyword evidence="5 12" id="KW-0418">Kinase</keyword>
<keyword evidence="6" id="KW-0067">ATP-binding</keyword>
<feature type="region of interest" description="Disordered" evidence="10">
    <location>
        <begin position="3737"/>
        <end position="3825"/>
    </location>
</feature>
<dbReference type="PANTHER" id="PTHR22983:SF6">
    <property type="entry name" value="SERINE_THREONINE-PROTEIN KINASE 36"/>
    <property type="match status" value="1"/>
</dbReference>
<feature type="region of interest" description="Disordered" evidence="10">
    <location>
        <begin position="4129"/>
        <end position="4153"/>
    </location>
</feature>
<feature type="compositionally biased region" description="Polar residues" evidence="10">
    <location>
        <begin position="455"/>
        <end position="470"/>
    </location>
</feature>
<evidence type="ECO:0000256" key="4">
    <source>
        <dbReference type="ARBA" id="ARBA00022741"/>
    </source>
</evidence>
<dbReference type="Pfam" id="PF14908">
    <property type="entry name" value="HU-CCDC81_euk_1"/>
    <property type="match status" value="1"/>
</dbReference>
<feature type="compositionally biased region" description="Low complexity" evidence="10">
    <location>
        <begin position="401"/>
        <end position="414"/>
    </location>
</feature>
<feature type="region of interest" description="Disordered" evidence="10">
    <location>
        <begin position="4235"/>
        <end position="4269"/>
    </location>
</feature>
<keyword evidence="4" id="KW-0547">Nucleotide-binding</keyword>
<dbReference type="EMBL" id="JARBJD010000041">
    <property type="protein sequence ID" value="KAK2958090.1"/>
    <property type="molecule type" value="Genomic_DNA"/>
</dbReference>
<feature type="compositionally biased region" description="Basic residues" evidence="10">
    <location>
        <begin position="165"/>
        <end position="180"/>
    </location>
</feature>
<feature type="compositionally biased region" description="Low complexity" evidence="10">
    <location>
        <begin position="3803"/>
        <end position="3813"/>
    </location>
</feature>